<evidence type="ECO:0000259" key="2">
    <source>
        <dbReference type="Pfam" id="PF17289"/>
    </source>
</evidence>
<dbReference type="Pfam" id="PF17289">
    <property type="entry name" value="Terminase_6C"/>
    <property type="match status" value="1"/>
</dbReference>
<feature type="domain" description="Terminase large subunit gp17-like C-terminal" evidence="2">
    <location>
        <begin position="280"/>
        <end position="426"/>
    </location>
</feature>
<protein>
    <recommendedName>
        <fullName evidence="2">Terminase large subunit gp17-like C-terminal domain-containing protein</fullName>
    </recommendedName>
</protein>
<dbReference type="Gene3D" id="3.30.420.240">
    <property type="match status" value="1"/>
</dbReference>
<dbReference type="InterPro" id="IPR027417">
    <property type="entry name" value="P-loop_NTPase"/>
</dbReference>
<keyword evidence="1" id="KW-1188">Viral release from host cell</keyword>
<evidence type="ECO:0000313" key="3">
    <source>
        <dbReference type="EMBL" id="KKM76688.1"/>
    </source>
</evidence>
<reference evidence="3" key="1">
    <citation type="journal article" date="2015" name="Nature">
        <title>Complex archaea that bridge the gap between prokaryotes and eukaryotes.</title>
        <authorList>
            <person name="Spang A."/>
            <person name="Saw J.H."/>
            <person name="Jorgensen S.L."/>
            <person name="Zaremba-Niedzwiedzka K."/>
            <person name="Martijn J."/>
            <person name="Lind A.E."/>
            <person name="van Eijk R."/>
            <person name="Schleper C."/>
            <person name="Guy L."/>
            <person name="Ettema T.J."/>
        </authorList>
    </citation>
    <scope>NUCLEOTIDE SEQUENCE</scope>
</reference>
<dbReference type="EMBL" id="LAZR01008764">
    <property type="protein sequence ID" value="KKM76688.1"/>
    <property type="molecule type" value="Genomic_DNA"/>
</dbReference>
<evidence type="ECO:0000256" key="1">
    <source>
        <dbReference type="ARBA" id="ARBA00022612"/>
    </source>
</evidence>
<dbReference type="Gene3D" id="3.40.50.300">
    <property type="entry name" value="P-loop containing nucleotide triphosphate hydrolases"/>
    <property type="match status" value="1"/>
</dbReference>
<dbReference type="Pfam" id="PF03237">
    <property type="entry name" value="Terminase_6N"/>
    <property type="match status" value="1"/>
</dbReference>
<accession>A0A0F9K3Y1</accession>
<proteinExistence type="predicted"/>
<name>A0A0F9K3Y1_9ZZZZ</name>
<gene>
    <name evidence="3" type="ORF">LCGC14_1377610</name>
</gene>
<comment type="caution">
    <text evidence="3">The sequence shown here is derived from an EMBL/GenBank/DDBJ whole genome shotgun (WGS) entry which is preliminary data.</text>
</comment>
<dbReference type="AlphaFoldDB" id="A0A0F9K3Y1"/>
<sequence length="448" mass="50179">MDPPAYEPEWYKPNPDPNFTGDPARVYDDEATGLTLIRNRARPKQRPPEGSDWWVWLLMMGRGNGKTRTGTEWLDLMARTRCRKGQQVLLAGRTPADVRTFALKGEGGLLTHHPDIEYAPSKRELYWPNGVVGIIRSGANPEEFRGFSGEYALLEELAAWDYPQEAWSNLEFGMRERDPRICVATTPRPIKTLMSIKDAPNTVVVEGSSYENRGNLSEAWVTNVLDRYKDTRLGQQEIYGKLLDQMEDALWRLYTDKVTGLSGIDDHRVHRAIDLYRVVVGVDPQGTRAEGHETGIVVVGLGTDGHLYVLFDGSLNGSPGQWGHRVVAMYDKFKADRVIGEVNYGGELVEATLRNVRADVPFKAVNATRGKQRRAEPIAALYEQGKVHHVGTHAALEDEMTTFVPDEKRTAQNSPNRMDALVWACTHLTAGKRGGGTWGDRDRLGKGR</sequence>
<dbReference type="InterPro" id="IPR035421">
    <property type="entry name" value="Terminase_6C"/>
</dbReference>
<organism evidence="3">
    <name type="scientific">marine sediment metagenome</name>
    <dbReference type="NCBI Taxonomy" id="412755"/>
    <lineage>
        <taxon>unclassified sequences</taxon>
        <taxon>metagenomes</taxon>
        <taxon>ecological metagenomes</taxon>
    </lineage>
</organism>